<dbReference type="AlphaFoldDB" id="T0Z549"/>
<evidence type="ECO:0000313" key="2">
    <source>
        <dbReference type="EMBL" id="EQD43161.1"/>
    </source>
</evidence>
<reference evidence="2" key="1">
    <citation type="submission" date="2013-08" db="EMBL/GenBank/DDBJ databases">
        <authorList>
            <person name="Mendez C."/>
            <person name="Richter M."/>
            <person name="Ferrer M."/>
            <person name="Sanchez J."/>
        </authorList>
    </citation>
    <scope>NUCLEOTIDE SEQUENCE</scope>
</reference>
<evidence type="ECO:0000256" key="1">
    <source>
        <dbReference type="SAM" id="MobiDB-lite"/>
    </source>
</evidence>
<dbReference type="InterPro" id="IPR029061">
    <property type="entry name" value="THDP-binding"/>
</dbReference>
<reference evidence="2" key="2">
    <citation type="journal article" date="2014" name="ISME J.">
        <title>Microbial stratification in low pH oxic and suboxic macroscopic growths along an acid mine drainage.</title>
        <authorList>
            <person name="Mendez-Garcia C."/>
            <person name="Mesa V."/>
            <person name="Sprenger R.R."/>
            <person name="Richter M."/>
            <person name="Diez M.S."/>
            <person name="Solano J."/>
            <person name="Bargiela R."/>
            <person name="Golyshina O.V."/>
            <person name="Manteca A."/>
            <person name="Ramos J.L."/>
            <person name="Gallego J.R."/>
            <person name="Llorente I."/>
            <person name="Martins Dos Santos V.A."/>
            <person name="Jensen O.N."/>
            <person name="Pelaez A.I."/>
            <person name="Sanchez J."/>
            <person name="Ferrer M."/>
        </authorList>
    </citation>
    <scope>NUCLEOTIDE SEQUENCE</scope>
</reference>
<feature type="non-terminal residue" evidence="2">
    <location>
        <position position="163"/>
    </location>
</feature>
<comment type="caution">
    <text evidence="2">The sequence shown here is derived from an EMBL/GenBank/DDBJ whole genome shotgun (WGS) entry which is preliminary data.</text>
</comment>
<gene>
    <name evidence="2" type="ORF">B1A_15615</name>
</gene>
<feature type="region of interest" description="Disordered" evidence="1">
    <location>
        <begin position="144"/>
        <end position="163"/>
    </location>
</feature>
<feature type="compositionally biased region" description="Basic and acidic residues" evidence="1">
    <location>
        <begin position="154"/>
        <end position="163"/>
    </location>
</feature>
<sequence>WNVVKVLWSSAWDPLFARDASGRLARRLSEMLDGEYQKCIVEGGAYMREHLFNDPELQSLVSHLSDGELAGLLPGGLDPEKINAGYAAAIAHRGQPTVVLAQTIKGFGLGGEVAARNVTHEQKNLTPQQLRDLRDGLGLPIPDDAVGDAPFYRPSEDSREIQY</sequence>
<feature type="non-terminal residue" evidence="2">
    <location>
        <position position="1"/>
    </location>
</feature>
<accession>T0Z549</accession>
<organism evidence="2">
    <name type="scientific">mine drainage metagenome</name>
    <dbReference type="NCBI Taxonomy" id="410659"/>
    <lineage>
        <taxon>unclassified sequences</taxon>
        <taxon>metagenomes</taxon>
        <taxon>ecological metagenomes</taxon>
    </lineage>
</organism>
<dbReference type="InterPro" id="IPR051157">
    <property type="entry name" value="PDH/Transketolase"/>
</dbReference>
<name>T0Z549_9ZZZZ</name>
<dbReference type="Gene3D" id="3.40.50.970">
    <property type="match status" value="1"/>
</dbReference>
<proteinExistence type="predicted"/>
<dbReference type="SUPFAM" id="SSF52518">
    <property type="entry name" value="Thiamin diphosphate-binding fold (THDP-binding)"/>
    <property type="match status" value="1"/>
</dbReference>
<dbReference type="PANTHER" id="PTHR43825:SF3">
    <property type="entry name" value="PYRUVATE DEHYDROGENASE E1 COMPONENT"/>
    <property type="match status" value="1"/>
</dbReference>
<dbReference type="PANTHER" id="PTHR43825">
    <property type="entry name" value="PYRUVATE DEHYDROGENASE E1 COMPONENT"/>
    <property type="match status" value="1"/>
</dbReference>
<protein>
    <submittedName>
        <fullName evidence="2">Pyruvate dehydrogenase subunit E1</fullName>
    </submittedName>
</protein>
<dbReference type="EMBL" id="AUZX01011458">
    <property type="protein sequence ID" value="EQD43161.1"/>
    <property type="molecule type" value="Genomic_DNA"/>
</dbReference>
<keyword evidence="2" id="KW-0670">Pyruvate</keyword>